<organism evidence="3">
    <name type="scientific">viral metagenome</name>
    <dbReference type="NCBI Taxonomy" id="1070528"/>
    <lineage>
        <taxon>unclassified sequences</taxon>
        <taxon>metagenomes</taxon>
        <taxon>organismal metagenomes</taxon>
    </lineage>
</organism>
<dbReference type="GO" id="GO:0004519">
    <property type="term" value="F:endonuclease activity"/>
    <property type="evidence" value="ECO:0007669"/>
    <property type="project" value="InterPro"/>
</dbReference>
<name>A0A6C0LJG0_9ZZZZ</name>
<dbReference type="SMART" id="SM00507">
    <property type="entry name" value="HNHc"/>
    <property type="match status" value="1"/>
</dbReference>
<evidence type="ECO:0000313" key="3">
    <source>
        <dbReference type="EMBL" id="QHU31049.1"/>
    </source>
</evidence>
<dbReference type="Gene3D" id="1.10.30.50">
    <property type="match status" value="1"/>
</dbReference>
<evidence type="ECO:0000256" key="1">
    <source>
        <dbReference type="SAM" id="Phobius"/>
    </source>
</evidence>
<protein>
    <recommendedName>
        <fullName evidence="2">HNH nuclease domain-containing protein</fullName>
    </recommendedName>
</protein>
<feature type="transmembrane region" description="Helical" evidence="1">
    <location>
        <begin position="33"/>
        <end position="51"/>
    </location>
</feature>
<dbReference type="CDD" id="cd00085">
    <property type="entry name" value="HNHc"/>
    <property type="match status" value="1"/>
</dbReference>
<dbReference type="EMBL" id="MN740522">
    <property type="protein sequence ID" value="QHU31049.1"/>
    <property type="molecule type" value="Genomic_DNA"/>
</dbReference>
<feature type="domain" description="HNH nuclease" evidence="2">
    <location>
        <begin position="132"/>
        <end position="184"/>
    </location>
</feature>
<reference evidence="3" key="1">
    <citation type="journal article" date="2020" name="Nature">
        <title>Giant virus diversity and host interactions through global metagenomics.</title>
        <authorList>
            <person name="Schulz F."/>
            <person name="Roux S."/>
            <person name="Paez-Espino D."/>
            <person name="Jungbluth S."/>
            <person name="Walsh D.A."/>
            <person name="Denef V.J."/>
            <person name="McMahon K.D."/>
            <person name="Konstantinidis K.T."/>
            <person name="Eloe-Fadrosh E.A."/>
            <person name="Kyrpides N.C."/>
            <person name="Woyke T."/>
        </authorList>
    </citation>
    <scope>NUCLEOTIDE SEQUENCE</scope>
    <source>
        <strain evidence="3">GVMAG-M-3300027892-73</strain>
    </source>
</reference>
<evidence type="ECO:0000259" key="2">
    <source>
        <dbReference type="SMART" id="SM00507"/>
    </source>
</evidence>
<dbReference type="AlphaFoldDB" id="A0A6C0LJG0"/>
<dbReference type="Pfam" id="PF01844">
    <property type="entry name" value="HNH"/>
    <property type="match status" value="1"/>
</dbReference>
<keyword evidence="1" id="KW-0812">Transmembrane</keyword>
<accession>A0A6C0LJG0</accession>
<dbReference type="InterPro" id="IPR002711">
    <property type="entry name" value="HNH"/>
</dbReference>
<proteinExistence type="predicted"/>
<sequence length="192" mass="21929">MRLEIFVLAVTAFFVYNAYHDGKYTKMLLSFKKYYKIIFYVCLGIGIYLLLKKNPSQGRNLLLYANNVVKFMPIDKTSLDVLSPIIDFTSLNNNSFMENLNNIPSENTQFSNGVTKMSNSGKNATKRCVGETKKKYVASQQNWICGHCNQQLDHTYEIDHRIRLEYGGGNDVNNLIALCRNCHGKKTASENM</sequence>
<dbReference type="GO" id="GO:0008270">
    <property type="term" value="F:zinc ion binding"/>
    <property type="evidence" value="ECO:0007669"/>
    <property type="project" value="InterPro"/>
</dbReference>
<dbReference type="GO" id="GO:0003676">
    <property type="term" value="F:nucleic acid binding"/>
    <property type="evidence" value="ECO:0007669"/>
    <property type="project" value="InterPro"/>
</dbReference>
<keyword evidence="1" id="KW-0472">Membrane</keyword>
<keyword evidence="1" id="KW-1133">Transmembrane helix</keyword>
<dbReference type="InterPro" id="IPR003615">
    <property type="entry name" value="HNH_nuc"/>
</dbReference>